<evidence type="ECO:0000313" key="4">
    <source>
        <dbReference type="EMBL" id="MBM6698759.1"/>
    </source>
</evidence>
<dbReference type="HAMAP" id="MF_00023">
    <property type="entry name" value="SmpB"/>
    <property type="match status" value="1"/>
</dbReference>
<dbReference type="InterPro" id="IPR023620">
    <property type="entry name" value="SmpB"/>
</dbReference>
<protein>
    <recommendedName>
        <fullName evidence="3">SsrA-binding protein</fullName>
    </recommendedName>
    <alternativeName>
        <fullName evidence="3">Small protein B</fullName>
    </alternativeName>
</protein>
<dbReference type="GO" id="GO:0070930">
    <property type="term" value="P:trans-translation-dependent protein tagging"/>
    <property type="evidence" value="ECO:0007669"/>
    <property type="project" value="TreeGrafter"/>
</dbReference>
<dbReference type="PANTHER" id="PTHR30308">
    <property type="entry name" value="TMRNA-BINDING COMPONENT OF TRANS-TRANSLATION TAGGING COMPLEX"/>
    <property type="match status" value="1"/>
</dbReference>
<proteinExistence type="inferred from homology"/>
<dbReference type="GO" id="GO:0005829">
    <property type="term" value="C:cytosol"/>
    <property type="evidence" value="ECO:0007669"/>
    <property type="project" value="TreeGrafter"/>
</dbReference>
<comment type="caution">
    <text evidence="4">The sequence shown here is derived from an EMBL/GenBank/DDBJ whole genome shotgun (WGS) entry which is preliminary data.</text>
</comment>
<dbReference type="Proteomes" id="UP000718821">
    <property type="component" value="Unassembled WGS sequence"/>
</dbReference>
<comment type="similarity">
    <text evidence="3">Belongs to the SmpB family.</text>
</comment>
<evidence type="ECO:0000256" key="1">
    <source>
        <dbReference type="ARBA" id="ARBA00022490"/>
    </source>
</evidence>
<dbReference type="Pfam" id="PF01668">
    <property type="entry name" value="SmpB"/>
    <property type="match status" value="1"/>
</dbReference>
<keyword evidence="5" id="KW-1185">Reference proteome</keyword>
<dbReference type="Gene3D" id="2.40.280.10">
    <property type="match status" value="1"/>
</dbReference>
<keyword evidence="1 3" id="KW-0963">Cytoplasm</keyword>
<reference evidence="4" key="2">
    <citation type="journal article" date="2021" name="Sci. Rep.">
        <title>The distribution of antibiotic resistance genes in chicken gut microbiota commensals.</title>
        <authorList>
            <person name="Juricova H."/>
            <person name="Matiasovicova J."/>
            <person name="Kubasova T."/>
            <person name="Cejkova D."/>
            <person name="Rychlik I."/>
        </authorList>
    </citation>
    <scope>NUCLEOTIDE SEQUENCE</scope>
    <source>
        <strain evidence="4">An836</strain>
    </source>
</reference>
<dbReference type="NCBIfam" id="NF003843">
    <property type="entry name" value="PRK05422.1"/>
    <property type="match status" value="1"/>
</dbReference>
<comment type="function">
    <text evidence="3">Required for rescue of stalled ribosomes mediated by trans-translation. Binds to transfer-messenger RNA (tmRNA), required for stable association of tmRNA with ribosomes. tmRNA and SmpB together mimic tRNA shape, replacing the anticodon stem-loop with SmpB. tmRNA is encoded by the ssrA gene; the 2 termini fold to resemble tRNA(Ala) and it encodes a 'tag peptide', a short internal open reading frame. During trans-translation Ala-aminoacylated tmRNA acts like a tRNA, entering the A-site of stalled ribosomes, displacing the stalled mRNA. The ribosome then switches to translate the ORF on the tmRNA; the nascent peptide is terminated with the 'tag peptide' encoded by the tmRNA and targeted for degradation. The ribosome is freed to recommence translation, which seems to be the essential function of trans-translation.</text>
</comment>
<accession>A0A938WWV7</accession>
<evidence type="ECO:0000256" key="2">
    <source>
        <dbReference type="ARBA" id="ARBA00022884"/>
    </source>
</evidence>
<dbReference type="RefSeq" id="WP_204466963.1">
    <property type="nucleotide sequence ID" value="NZ_JACLYU010000001.1"/>
</dbReference>
<gene>
    <name evidence="3 4" type="primary">smpB</name>
    <name evidence="4" type="ORF">H7U32_00100</name>
</gene>
<dbReference type="NCBIfam" id="TIGR00086">
    <property type="entry name" value="smpB"/>
    <property type="match status" value="1"/>
</dbReference>
<keyword evidence="2 3" id="KW-0694">RNA-binding</keyword>
<comment type="subcellular location">
    <subcellularLocation>
        <location evidence="3">Cytoplasm</location>
    </subcellularLocation>
    <text evidence="3">The tmRNA-SmpB complex associates with stalled 70S ribosomes.</text>
</comment>
<organism evidence="4 5">
    <name type="scientific">Bifidobacterium pullorum subsp. saeculare</name>
    <dbReference type="NCBI Taxonomy" id="78257"/>
    <lineage>
        <taxon>Bacteria</taxon>
        <taxon>Bacillati</taxon>
        <taxon>Actinomycetota</taxon>
        <taxon>Actinomycetes</taxon>
        <taxon>Bifidobacteriales</taxon>
        <taxon>Bifidobacteriaceae</taxon>
        <taxon>Bifidobacterium</taxon>
    </lineage>
</organism>
<sequence>MAKEQGIKPVTQNKRARHDYEIEDTYEAGMALTGTEVKSLREGRASLAEGFVSIDRRGEMWLEQANIPEYLNGTWNNHMPKRKRKLLLHRREIDKLARQTQAKGYTIVPLSIYFKDGRAKVQIALARGKRDYDKRQALRAEQDKREALRAMRYANRRSR</sequence>
<name>A0A938WWV7_9BIFI</name>
<dbReference type="PANTHER" id="PTHR30308:SF2">
    <property type="entry name" value="SSRA-BINDING PROTEIN"/>
    <property type="match status" value="1"/>
</dbReference>
<dbReference type="AlphaFoldDB" id="A0A938WWV7"/>
<evidence type="ECO:0000256" key="3">
    <source>
        <dbReference type="HAMAP-Rule" id="MF_00023"/>
    </source>
</evidence>
<dbReference type="GO" id="GO:0070929">
    <property type="term" value="P:trans-translation"/>
    <property type="evidence" value="ECO:0007669"/>
    <property type="project" value="UniProtKB-UniRule"/>
</dbReference>
<evidence type="ECO:0000313" key="5">
    <source>
        <dbReference type="Proteomes" id="UP000718821"/>
    </source>
</evidence>
<dbReference type="GO" id="GO:0003723">
    <property type="term" value="F:RNA binding"/>
    <property type="evidence" value="ECO:0007669"/>
    <property type="project" value="UniProtKB-UniRule"/>
</dbReference>
<dbReference type="InterPro" id="IPR020081">
    <property type="entry name" value="SsrA-bd_prot_CS"/>
</dbReference>
<reference evidence="4" key="1">
    <citation type="submission" date="2020-08" db="EMBL/GenBank/DDBJ databases">
        <authorList>
            <person name="Cejkova D."/>
            <person name="Kubasova T."/>
            <person name="Jahodarova E."/>
            <person name="Rychlik I."/>
        </authorList>
    </citation>
    <scope>NUCLEOTIDE SEQUENCE</scope>
    <source>
        <strain evidence="4">An836</strain>
    </source>
</reference>
<dbReference type="PROSITE" id="PS01317">
    <property type="entry name" value="SSRP"/>
    <property type="match status" value="1"/>
</dbReference>
<dbReference type="InterPro" id="IPR000037">
    <property type="entry name" value="SsrA-bd_prot"/>
</dbReference>
<dbReference type="SUPFAM" id="SSF74982">
    <property type="entry name" value="Small protein B (SmpB)"/>
    <property type="match status" value="1"/>
</dbReference>
<dbReference type="EMBL" id="JACLYU010000001">
    <property type="protein sequence ID" value="MBM6698759.1"/>
    <property type="molecule type" value="Genomic_DNA"/>
</dbReference>
<dbReference type="CDD" id="cd09294">
    <property type="entry name" value="SmpB"/>
    <property type="match status" value="1"/>
</dbReference>